<protein>
    <submittedName>
        <fullName evidence="1">Uncharacterized protein</fullName>
    </submittedName>
</protein>
<sequence length="43" mass="5274">MGLMSKKLERHCAYLVNTPLYEALYRQFNWVRIRRALEKFNDV</sequence>
<organism evidence="1">
    <name type="scientific">Nitrosopumivirus cobalaminus</name>
    <dbReference type="NCBI Taxonomy" id="3158414"/>
    <lineage>
        <taxon>Viruses</taxon>
    </lineage>
</organism>
<gene>
    <name evidence="1" type="ORF">ZGOWGMRN_CDS_0059</name>
</gene>
<reference evidence="1" key="1">
    <citation type="submission" date="2024-05" db="EMBL/GenBank/DDBJ databases">
        <title>The simplest Porifera holobiont: glass sponge Aphrocallistes beatrix thrives with only two symbionts.</title>
        <authorList>
            <person name="N Garritano A."/>
            <person name="A Allen M."/>
            <person name="Thomas T."/>
        </authorList>
    </citation>
    <scope>NUCLEOTIDE SEQUENCE</scope>
    <source>
        <strain evidence="1">AB1</strain>
    </source>
</reference>
<name>A0AAU7N4A1_9VIRU</name>
<dbReference type="EMBL" id="PP848464">
    <property type="protein sequence ID" value="XBQ68793.1"/>
    <property type="molecule type" value="Genomic_DNA"/>
</dbReference>
<proteinExistence type="predicted"/>
<evidence type="ECO:0000313" key="1">
    <source>
        <dbReference type="EMBL" id="XBQ68793.1"/>
    </source>
</evidence>
<accession>A0AAU7N4A1</accession>